<dbReference type="GO" id="GO:0005737">
    <property type="term" value="C:cytoplasm"/>
    <property type="evidence" value="ECO:0007669"/>
    <property type="project" value="TreeGrafter"/>
</dbReference>
<dbReference type="SMART" id="SM00184">
    <property type="entry name" value="RING"/>
    <property type="match status" value="1"/>
</dbReference>
<name>A0AAD4SC19_9MAGN</name>
<evidence type="ECO:0000256" key="8">
    <source>
        <dbReference type="PROSITE-ProRule" id="PRU00175"/>
    </source>
</evidence>
<evidence type="ECO:0000256" key="4">
    <source>
        <dbReference type="ARBA" id="ARBA00022723"/>
    </source>
</evidence>
<accession>A0AAD4SC19</accession>
<keyword evidence="7" id="KW-0862">Zinc</keyword>
<dbReference type="InterPro" id="IPR013083">
    <property type="entry name" value="Znf_RING/FYVE/PHD"/>
</dbReference>
<dbReference type="PANTHER" id="PTHR15710:SF4">
    <property type="entry name" value="E3 UBIQUITIN-PROTEIN LIGASE AIP2"/>
    <property type="match status" value="1"/>
</dbReference>
<dbReference type="PANTHER" id="PTHR15710">
    <property type="entry name" value="E3 UBIQUITIN-PROTEIN LIGASE PRAJA"/>
    <property type="match status" value="1"/>
</dbReference>
<comment type="caution">
    <text evidence="11">The sequence shown here is derived from an EMBL/GenBank/DDBJ whole genome shotgun (WGS) entry which is preliminary data.</text>
</comment>
<feature type="compositionally biased region" description="Acidic residues" evidence="9">
    <location>
        <begin position="1"/>
        <end position="18"/>
    </location>
</feature>
<evidence type="ECO:0000256" key="5">
    <source>
        <dbReference type="ARBA" id="ARBA00022771"/>
    </source>
</evidence>
<evidence type="ECO:0000256" key="7">
    <source>
        <dbReference type="ARBA" id="ARBA00022833"/>
    </source>
</evidence>
<dbReference type="InterPro" id="IPR001841">
    <property type="entry name" value="Znf_RING"/>
</dbReference>
<evidence type="ECO:0000256" key="1">
    <source>
        <dbReference type="ARBA" id="ARBA00000900"/>
    </source>
</evidence>
<evidence type="ECO:0000256" key="6">
    <source>
        <dbReference type="ARBA" id="ARBA00022786"/>
    </source>
</evidence>
<sequence length="212" mass="23378">MDTENDPILLSDEEDAEPAESCTTIGNRIVSADPAVRQTLRVAQDLLATLFPAAAPPPPESSTGQSRSELERASQLMDEFVSTIERFPRLQELGQAVEASLQSLGSRPLRAPPASKEVVANLPTIIVTEESLTRLGIGTECAVCSENLVINDKMQELPCKHLFHPLCLMPWLDKHNSCPVCRHELPTDNQEYESWKESDAEKVRRDASNSVC</sequence>
<dbReference type="CDD" id="cd16667">
    <property type="entry name" value="RING-H2_RNF126-like"/>
    <property type="match status" value="1"/>
</dbReference>
<dbReference type="SUPFAM" id="SSF57850">
    <property type="entry name" value="RING/U-box"/>
    <property type="match status" value="1"/>
</dbReference>
<gene>
    <name evidence="11" type="ORF">MKW98_017179</name>
</gene>
<protein>
    <recommendedName>
        <fullName evidence="2">RING-type E3 ubiquitin transferase</fullName>
        <ecNumber evidence="2">2.3.2.27</ecNumber>
    </recommendedName>
</protein>
<keyword evidence="3" id="KW-0808">Transferase</keyword>
<dbReference type="FunFam" id="3.30.40.10:FF:000127">
    <property type="entry name" value="E3 ubiquitin-protein ligase RNF181"/>
    <property type="match status" value="1"/>
</dbReference>
<organism evidence="11 12">
    <name type="scientific">Papaver atlanticum</name>
    <dbReference type="NCBI Taxonomy" id="357466"/>
    <lineage>
        <taxon>Eukaryota</taxon>
        <taxon>Viridiplantae</taxon>
        <taxon>Streptophyta</taxon>
        <taxon>Embryophyta</taxon>
        <taxon>Tracheophyta</taxon>
        <taxon>Spermatophyta</taxon>
        <taxon>Magnoliopsida</taxon>
        <taxon>Ranunculales</taxon>
        <taxon>Papaveraceae</taxon>
        <taxon>Papaveroideae</taxon>
        <taxon>Papaver</taxon>
    </lineage>
</organism>
<evidence type="ECO:0000313" key="12">
    <source>
        <dbReference type="Proteomes" id="UP001202328"/>
    </source>
</evidence>
<dbReference type="GO" id="GO:0008270">
    <property type="term" value="F:zinc ion binding"/>
    <property type="evidence" value="ECO:0007669"/>
    <property type="project" value="UniProtKB-KW"/>
</dbReference>
<evidence type="ECO:0000313" key="11">
    <source>
        <dbReference type="EMBL" id="KAI3886827.1"/>
    </source>
</evidence>
<proteinExistence type="predicted"/>
<evidence type="ECO:0000256" key="3">
    <source>
        <dbReference type="ARBA" id="ARBA00022679"/>
    </source>
</evidence>
<dbReference type="EMBL" id="JAJJMB010012121">
    <property type="protein sequence ID" value="KAI3886827.1"/>
    <property type="molecule type" value="Genomic_DNA"/>
</dbReference>
<keyword evidence="5 8" id="KW-0863">Zinc-finger</keyword>
<dbReference type="Gene3D" id="3.30.40.10">
    <property type="entry name" value="Zinc/RING finger domain, C3HC4 (zinc finger)"/>
    <property type="match status" value="1"/>
</dbReference>
<dbReference type="Pfam" id="PF13639">
    <property type="entry name" value="zf-RING_2"/>
    <property type="match status" value="1"/>
</dbReference>
<dbReference type="AlphaFoldDB" id="A0AAD4SC19"/>
<dbReference type="GO" id="GO:0061630">
    <property type="term" value="F:ubiquitin protein ligase activity"/>
    <property type="evidence" value="ECO:0007669"/>
    <property type="project" value="UniProtKB-EC"/>
</dbReference>
<feature type="region of interest" description="Disordered" evidence="9">
    <location>
        <begin position="1"/>
        <end position="21"/>
    </location>
</feature>
<evidence type="ECO:0000259" key="10">
    <source>
        <dbReference type="PROSITE" id="PS50089"/>
    </source>
</evidence>
<reference evidence="11" key="1">
    <citation type="submission" date="2022-04" db="EMBL/GenBank/DDBJ databases">
        <title>A functionally conserved STORR gene fusion in Papaver species that diverged 16.8 million years ago.</title>
        <authorList>
            <person name="Catania T."/>
        </authorList>
    </citation>
    <scope>NUCLEOTIDE SEQUENCE</scope>
    <source>
        <strain evidence="11">S-188037</strain>
    </source>
</reference>
<evidence type="ECO:0000256" key="9">
    <source>
        <dbReference type="SAM" id="MobiDB-lite"/>
    </source>
</evidence>
<feature type="domain" description="RING-type" evidence="10">
    <location>
        <begin position="141"/>
        <end position="182"/>
    </location>
</feature>
<dbReference type="Proteomes" id="UP001202328">
    <property type="component" value="Unassembled WGS sequence"/>
</dbReference>
<dbReference type="PROSITE" id="PS50089">
    <property type="entry name" value="ZF_RING_2"/>
    <property type="match status" value="1"/>
</dbReference>
<keyword evidence="4" id="KW-0479">Metal-binding</keyword>
<keyword evidence="6" id="KW-0833">Ubl conjugation pathway</keyword>
<evidence type="ECO:0000256" key="2">
    <source>
        <dbReference type="ARBA" id="ARBA00012483"/>
    </source>
</evidence>
<dbReference type="EC" id="2.3.2.27" evidence="2"/>
<keyword evidence="12" id="KW-1185">Reference proteome</keyword>
<feature type="region of interest" description="Disordered" evidence="9">
    <location>
        <begin position="52"/>
        <end position="72"/>
    </location>
</feature>
<comment type="catalytic activity">
    <reaction evidence="1">
        <text>S-ubiquitinyl-[E2 ubiquitin-conjugating enzyme]-L-cysteine + [acceptor protein]-L-lysine = [E2 ubiquitin-conjugating enzyme]-L-cysteine + N(6)-ubiquitinyl-[acceptor protein]-L-lysine.</text>
        <dbReference type="EC" id="2.3.2.27"/>
    </reaction>
</comment>
<dbReference type="GO" id="GO:0016567">
    <property type="term" value="P:protein ubiquitination"/>
    <property type="evidence" value="ECO:0007669"/>
    <property type="project" value="TreeGrafter"/>
</dbReference>